<reference evidence="2" key="1">
    <citation type="submission" date="2022-06" db="EMBL/GenBank/DDBJ databases">
        <title>New cyanobacteria of genus Symplocastrum in benthos of Lake Baikal.</title>
        <authorList>
            <person name="Sorokovikova E."/>
            <person name="Tikhonova I."/>
            <person name="Krasnopeev A."/>
            <person name="Evseev P."/>
            <person name="Gladkikh A."/>
            <person name="Belykh O."/>
        </authorList>
    </citation>
    <scope>NUCLEOTIDE SEQUENCE</scope>
    <source>
        <strain evidence="2">BBK-W-15</strain>
    </source>
</reference>
<evidence type="ECO:0000256" key="1">
    <source>
        <dbReference type="SAM" id="Phobius"/>
    </source>
</evidence>
<accession>A0AAE3GTS9</accession>
<keyword evidence="1" id="KW-1133">Transmembrane helix</keyword>
<keyword evidence="1" id="KW-0812">Transmembrane</keyword>
<organism evidence="2 3">
    <name type="scientific">Limnofasciculus baicalensis BBK-W-15</name>
    <dbReference type="NCBI Taxonomy" id="2699891"/>
    <lineage>
        <taxon>Bacteria</taxon>
        <taxon>Bacillati</taxon>
        <taxon>Cyanobacteriota</taxon>
        <taxon>Cyanophyceae</taxon>
        <taxon>Coleofasciculales</taxon>
        <taxon>Coleofasciculaceae</taxon>
        <taxon>Limnofasciculus</taxon>
        <taxon>Limnofasciculus baicalensis</taxon>
    </lineage>
</organism>
<proteinExistence type="predicted"/>
<dbReference type="EMBL" id="JAMZMM010000178">
    <property type="protein sequence ID" value="MCP2730209.1"/>
    <property type="molecule type" value="Genomic_DNA"/>
</dbReference>
<comment type="caution">
    <text evidence="2">The sequence shown here is derived from an EMBL/GenBank/DDBJ whole genome shotgun (WGS) entry which is preliminary data.</text>
</comment>
<sequence>MNQDQNQPFTATQWKQNLYNRFPDSHPVKLALNRVAIWFNRLPSLGKVVVVIVGLSVGMSLLSSVLQLVASLISLAILGVILYGVYKFFVTPQSPN</sequence>
<feature type="transmembrane region" description="Helical" evidence="1">
    <location>
        <begin position="44"/>
        <end position="62"/>
    </location>
</feature>
<keyword evidence="3" id="KW-1185">Reference proteome</keyword>
<feature type="transmembrane region" description="Helical" evidence="1">
    <location>
        <begin position="68"/>
        <end position="86"/>
    </location>
</feature>
<dbReference type="AlphaFoldDB" id="A0AAE3GTS9"/>
<keyword evidence="1" id="KW-0472">Membrane</keyword>
<dbReference type="Proteomes" id="UP001204953">
    <property type="component" value="Unassembled WGS sequence"/>
</dbReference>
<dbReference type="RefSeq" id="WP_254012972.1">
    <property type="nucleotide sequence ID" value="NZ_JAMZMM010000178.1"/>
</dbReference>
<name>A0AAE3GTS9_9CYAN</name>
<evidence type="ECO:0000313" key="2">
    <source>
        <dbReference type="EMBL" id="MCP2730209.1"/>
    </source>
</evidence>
<gene>
    <name evidence="2" type="ORF">NJ959_17395</name>
</gene>
<evidence type="ECO:0000313" key="3">
    <source>
        <dbReference type="Proteomes" id="UP001204953"/>
    </source>
</evidence>
<protein>
    <submittedName>
        <fullName evidence="2">Uncharacterized protein</fullName>
    </submittedName>
</protein>